<dbReference type="Gene3D" id="3.80.10.10">
    <property type="entry name" value="Ribonuclease Inhibitor"/>
    <property type="match status" value="1"/>
</dbReference>
<proteinExistence type="predicted"/>
<evidence type="ECO:0000256" key="2">
    <source>
        <dbReference type="ARBA" id="ARBA00022729"/>
    </source>
</evidence>
<feature type="domain" description="Secretion system C-terminal sorting" evidence="4">
    <location>
        <begin position="399"/>
        <end position="467"/>
    </location>
</feature>
<accession>A0A2S1SIK7</accession>
<dbReference type="NCBIfam" id="TIGR04183">
    <property type="entry name" value="Por_Secre_tail"/>
    <property type="match status" value="1"/>
</dbReference>
<evidence type="ECO:0000256" key="1">
    <source>
        <dbReference type="ARBA" id="ARBA00022614"/>
    </source>
</evidence>
<organism evidence="5 6">
    <name type="scientific">Flavobacterium pallidum</name>
    <dbReference type="NCBI Taxonomy" id="2172098"/>
    <lineage>
        <taxon>Bacteria</taxon>
        <taxon>Pseudomonadati</taxon>
        <taxon>Bacteroidota</taxon>
        <taxon>Flavobacteriia</taxon>
        <taxon>Flavobacteriales</taxon>
        <taxon>Flavobacteriaceae</taxon>
        <taxon>Flavobacterium</taxon>
    </lineage>
</organism>
<evidence type="ECO:0000313" key="6">
    <source>
        <dbReference type="Proteomes" id="UP000244937"/>
    </source>
</evidence>
<dbReference type="PANTHER" id="PTHR47566">
    <property type="match status" value="1"/>
</dbReference>
<keyword evidence="6" id="KW-1185">Reference proteome</keyword>
<dbReference type="GO" id="GO:0035591">
    <property type="term" value="F:signaling adaptor activity"/>
    <property type="evidence" value="ECO:0007669"/>
    <property type="project" value="TreeGrafter"/>
</dbReference>
<dbReference type="OrthoDB" id="8901262at2"/>
<evidence type="ECO:0000259" key="4">
    <source>
        <dbReference type="Pfam" id="PF18962"/>
    </source>
</evidence>
<dbReference type="InterPro" id="IPR032675">
    <property type="entry name" value="LRR_dom_sf"/>
</dbReference>
<dbReference type="Pfam" id="PF18962">
    <property type="entry name" value="Por_Secre_tail"/>
    <property type="match status" value="1"/>
</dbReference>
<name>A0A2S1SIK7_9FLAO</name>
<dbReference type="SUPFAM" id="SSF52058">
    <property type="entry name" value="L domain-like"/>
    <property type="match status" value="1"/>
</dbReference>
<evidence type="ECO:0000313" key="5">
    <source>
        <dbReference type="EMBL" id="AWI26189.1"/>
    </source>
</evidence>
<protein>
    <recommendedName>
        <fullName evidence="4">Secretion system C-terminal sorting domain-containing protein</fullName>
    </recommendedName>
</protein>
<keyword evidence="3" id="KW-0677">Repeat</keyword>
<gene>
    <name evidence="5" type="ORF">HYN49_09915</name>
</gene>
<dbReference type="AlphaFoldDB" id="A0A2S1SIK7"/>
<sequence length="469" mass="50645">MKQHYTYLLFLFIYFTGTAQIINIPDPDFKAWLVQHAVAATNANGDDYNTDVDANDDGEIQMAEAAAVTGLALSTSLIDDTGNLVSLEGIANFTNLKRLHCDGNSLTSLDVSMIPSLTYLNCGHNQLSSLNISGLSQLKEIWCNSNQLTALNLDGLTGLEELNSQDNHLSTLSFDSIPSVRTLWLSGNEFVTMDLTMLSELQTLSADNNQISQLNVAGLGNLSAISAGYNQLTGLDLDGVEQLDDLLLSHNMISNLDLSVPTEITYMELSDNPLTAIDLSALHNLSSLLMNNTLVTSIDCSQTAISQLSCKDSPNLASININNGIYSYNDADLLFYSLIFGNLPSLQNICVDNGEQEAIIPGNFYNAFGNVAVHTGDNCDVGIQMGIAENTIEKFILAPNPASDIIQVQGKNISGPLKLKIYTVTGMIVKTYENLTIGAFIDVSGLSGGTYLMKIENGTHHAVQRLIKV</sequence>
<dbReference type="PANTHER" id="PTHR47566:SF1">
    <property type="entry name" value="PROTEIN NUD1"/>
    <property type="match status" value="1"/>
</dbReference>
<dbReference type="InterPro" id="IPR052574">
    <property type="entry name" value="CDIRP"/>
</dbReference>
<keyword evidence="2" id="KW-0732">Signal</keyword>
<dbReference type="Proteomes" id="UP000244937">
    <property type="component" value="Chromosome"/>
</dbReference>
<dbReference type="RefSeq" id="WP_108903967.1">
    <property type="nucleotide sequence ID" value="NZ_CP029187.1"/>
</dbReference>
<keyword evidence="1" id="KW-0433">Leucine-rich repeat</keyword>
<dbReference type="InterPro" id="IPR026444">
    <property type="entry name" value="Secre_tail"/>
</dbReference>
<reference evidence="5 6" key="1">
    <citation type="submission" date="2018-05" db="EMBL/GenBank/DDBJ databases">
        <title>Genome sequencing of Flavobacterium sp. HYN0049.</title>
        <authorList>
            <person name="Yi H."/>
            <person name="Baek C."/>
        </authorList>
    </citation>
    <scope>NUCLEOTIDE SEQUENCE [LARGE SCALE GENOMIC DNA]</scope>
    <source>
        <strain evidence="5 6">HYN0049</strain>
    </source>
</reference>
<dbReference type="EMBL" id="CP029187">
    <property type="protein sequence ID" value="AWI26189.1"/>
    <property type="molecule type" value="Genomic_DNA"/>
</dbReference>
<dbReference type="KEGG" id="fpal:HYN49_09915"/>
<evidence type="ECO:0000256" key="3">
    <source>
        <dbReference type="ARBA" id="ARBA00022737"/>
    </source>
</evidence>